<dbReference type="PROSITE" id="PS00163">
    <property type="entry name" value="FUMARATE_LYASES"/>
    <property type="match status" value="1"/>
</dbReference>
<name>A0A7I7RPY2_9MYCO</name>
<dbReference type="GO" id="GO:0005829">
    <property type="term" value="C:cytosol"/>
    <property type="evidence" value="ECO:0007669"/>
    <property type="project" value="TreeGrafter"/>
</dbReference>
<keyword evidence="4" id="KW-1185">Reference proteome</keyword>
<protein>
    <recommendedName>
        <fullName evidence="2">Fumarate lyase N-terminal domain-containing protein</fullName>
    </recommendedName>
</protein>
<dbReference type="InterPro" id="IPR008948">
    <property type="entry name" value="L-Aspartase-like"/>
</dbReference>
<dbReference type="Gene3D" id="1.20.200.10">
    <property type="entry name" value="Fumarase/aspartase (Central domain)"/>
    <property type="match status" value="1"/>
</dbReference>
<dbReference type="PANTHER" id="PTHR42696:SF2">
    <property type="entry name" value="ASPARTATE AMMONIA-LYASE"/>
    <property type="match status" value="1"/>
</dbReference>
<dbReference type="Proteomes" id="UP000467428">
    <property type="component" value="Plasmid pJCM18538"/>
</dbReference>
<dbReference type="GO" id="GO:0006531">
    <property type="term" value="P:aspartate metabolic process"/>
    <property type="evidence" value="ECO:0007669"/>
    <property type="project" value="TreeGrafter"/>
</dbReference>
<gene>
    <name evidence="3" type="ORF">MARA_00780</name>
</gene>
<dbReference type="Pfam" id="PF00206">
    <property type="entry name" value="Lyase_1"/>
    <property type="match status" value="1"/>
</dbReference>
<organism evidence="3 4">
    <name type="scientific">Mycolicibacterium arabiense</name>
    <dbReference type="NCBI Taxonomy" id="1286181"/>
    <lineage>
        <taxon>Bacteria</taxon>
        <taxon>Bacillati</taxon>
        <taxon>Actinomycetota</taxon>
        <taxon>Actinomycetes</taxon>
        <taxon>Mycobacteriales</taxon>
        <taxon>Mycobacteriaceae</taxon>
        <taxon>Mycolicibacterium</taxon>
    </lineage>
</organism>
<proteinExistence type="predicted"/>
<dbReference type="KEGG" id="marz:MARA_00780"/>
<dbReference type="SUPFAM" id="SSF48557">
    <property type="entry name" value="L-aspartase-like"/>
    <property type="match status" value="1"/>
</dbReference>
<reference evidence="3 4" key="1">
    <citation type="journal article" date="2019" name="Emerg. Microbes Infect.">
        <title>Comprehensive subspecies identification of 175 nontuberculous mycobacteria species based on 7547 genomic profiles.</title>
        <authorList>
            <person name="Matsumoto Y."/>
            <person name="Kinjo T."/>
            <person name="Motooka D."/>
            <person name="Nabeya D."/>
            <person name="Jung N."/>
            <person name="Uechi K."/>
            <person name="Horii T."/>
            <person name="Iida T."/>
            <person name="Fujita J."/>
            <person name="Nakamura S."/>
        </authorList>
    </citation>
    <scope>NUCLEOTIDE SEQUENCE [LARGE SCALE GENOMIC DNA]</scope>
    <source>
        <strain evidence="3 4">JCM 18538</strain>
        <plasmid evidence="3">pJCM18538</plasmid>
    </source>
</reference>
<dbReference type="InterPro" id="IPR022761">
    <property type="entry name" value="Fumarate_lyase_N"/>
</dbReference>
<keyword evidence="3" id="KW-0614">Plasmid</keyword>
<dbReference type="InterPro" id="IPR000362">
    <property type="entry name" value="Fumarate_lyase_fam"/>
</dbReference>
<evidence type="ECO:0000259" key="2">
    <source>
        <dbReference type="Pfam" id="PF00206"/>
    </source>
</evidence>
<dbReference type="AlphaFoldDB" id="A0A7I7RPY2"/>
<dbReference type="EMBL" id="AP022592">
    <property type="protein sequence ID" value="BBY46648.1"/>
    <property type="molecule type" value="Genomic_DNA"/>
</dbReference>
<evidence type="ECO:0000313" key="3">
    <source>
        <dbReference type="EMBL" id="BBY46648.1"/>
    </source>
</evidence>
<dbReference type="PRINTS" id="PR00149">
    <property type="entry name" value="FUMRATELYASE"/>
</dbReference>
<feature type="domain" description="Fumarate lyase N-terminal" evidence="2">
    <location>
        <begin position="3"/>
        <end position="113"/>
    </location>
</feature>
<dbReference type="PANTHER" id="PTHR42696">
    <property type="entry name" value="ASPARTATE AMMONIA-LYASE"/>
    <property type="match status" value="1"/>
</dbReference>
<dbReference type="GO" id="GO:0008797">
    <property type="term" value="F:aspartate ammonia-lyase activity"/>
    <property type="evidence" value="ECO:0007669"/>
    <property type="project" value="TreeGrafter"/>
</dbReference>
<evidence type="ECO:0000256" key="1">
    <source>
        <dbReference type="ARBA" id="ARBA00023239"/>
    </source>
</evidence>
<dbReference type="InterPro" id="IPR051546">
    <property type="entry name" value="Aspartate_Ammonia-Lyase"/>
</dbReference>
<evidence type="ECO:0000313" key="4">
    <source>
        <dbReference type="Proteomes" id="UP000467428"/>
    </source>
</evidence>
<keyword evidence="1" id="KW-0456">Lyase</keyword>
<sequence>MIAEINLGGTAIGTGLNAHHRYAEAACEELRTITELPLVTASNLVEATQDVGAFVQLSGALKRTAVKLSKICNDLRLLSSGPRAGFGEINLPPVQAGSSIMPGKVNPVIPEMVN</sequence>
<geneLocation type="plasmid" evidence="3">
    <name>pJCM18538</name>
</geneLocation>
<dbReference type="InterPro" id="IPR020557">
    <property type="entry name" value="Fumarate_lyase_CS"/>
</dbReference>
<accession>A0A7I7RPY2</accession>